<evidence type="ECO:0000313" key="1">
    <source>
        <dbReference type="EMBL" id="EEO39558.2"/>
    </source>
</evidence>
<evidence type="ECO:0000313" key="2">
    <source>
        <dbReference type="Proteomes" id="UP000004925"/>
    </source>
</evidence>
<dbReference type="RefSeq" id="WP_008797459.1">
    <property type="nucleotide sequence ID" value="NZ_KQ235735.1"/>
</dbReference>
<accession>A0A0M1VSF9</accession>
<dbReference type="EMBL" id="ACDE02000013">
    <property type="protein sequence ID" value="EEO39558.2"/>
    <property type="molecule type" value="Genomic_DNA"/>
</dbReference>
<protein>
    <recommendedName>
        <fullName evidence="3">DUF4241 domain-containing protein</fullName>
    </recommendedName>
</protein>
<dbReference type="eggNOG" id="ENOG502Z7NH">
    <property type="taxonomic scope" value="Bacteria"/>
</dbReference>
<dbReference type="InterPro" id="IPR025335">
    <property type="entry name" value="DUF4241"/>
</dbReference>
<dbReference type="Proteomes" id="UP000004925">
    <property type="component" value="Unassembled WGS sequence"/>
</dbReference>
<dbReference type="Pfam" id="PF14025">
    <property type="entry name" value="DUF4241"/>
    <property type="match status" value="1"/>
</dbReference>
<dbReference type="AlphaFoldDB" id="A0A0M1VSF9"/>
<sequence length="251" mass="28941">MQPTKEWLEKWEKVKDKLHPNSNLEDYFTSKEIAGKEIDVMDIGPCSVPTGGFLVGDPLVYLGSKYEKEYFQKIPTGEFKTEVCVVKANDEDCDRYAAVRLKFNDNEISYFEEAMKGIEDLEDINEGDFFGFNVDAGLACICDKKLHDLYCEFYEKFAKENPDGNIYDDYFAKLFEESYKDNPKYQRDGGDWINWTIPGTDYHLPIFQSGFGDGAYPVYLAYDKDGNVCQLIVELIDIELAYSEIDEDDDE</sequence>
<proteinExistence type="predicted"/>
<reference evidence="1 2" key="1">
    <citation type="submission" date="2011-10" db="EMBL/GenBank/DDBJ databases">
        <title>The Genome Sequence of Fusobacterium sp. 4_1_13.</title>
        <authorList>
            <consortium name="The Broad Institute Genome Sequencing Platform"/>
            <person name="Earl A."/>
            <person name="Ward D."/>
            <person name="Feldgarden M."/>
            <person name="Gevers D."/>
            <person name="Strauss J."/>
            <person name="Ambrose C."/>
            <person name="Allen-Vercoe E."/>
            <person name="Young S.K."/>
            <person name="Zeng Q."/>
            <person name="Gargeya S."/>
            <person name="Fitzgerald M."/>
            <person name="Haas B."/>
            <person name="Abouelleil A."/>
            <person name="Alvarado L."/>
            <person name="Arachchi H.M."/>
            <person name="Berlin A."/>
            <person name="Brown A."/>
            <person name="Chapman S.B."/>
            <person name="Chen Z."/>
            <person name="Dunbar C."/>
            <person name="Freedman E."/>
            <person name="Gearin G."/>
            <person name="Goldberg J."/>
            <person name="Griggs A."/>
            <person name="Gujja S."/>
            <person name="Heiman D."/>
            <person name="Howarth C."/>
            <person name="Larson L."/>
            <person name="Lui A."/>
            <person name="MacDonald P.J."/>
            <person name="Montmayeur A."/>
            <person name="Murphy C."/>
            <person name="Neiman D."/>
            <person name="Pearson M."/>
            <person name="Priest M."/>
            <person name="Roberts A."/>
            <person name="Saif S."/>
            <person name="Shea T."/>
            <person name="Shenoy N."/>
            <person name="Sisk P."/>
            <person name="Stolte C."/>
            <person name="Sykes S."/>
            <person name="Wortman J."/>
            <person name="Nusbaum C."/>
            <person name="Birren B."/>
        </authorList>
    </citation>
    <scope>NUCLEOTIDE SEQUENCE [LARGE SCALE GENOMIC DNA]</scope>
    <source>
        <strain evidence="1 2">4_1_13</strain>
    </source>
</reference>
<gene>
    <name evidence="1" type="ORF">FSCG_00271</name>
</gene>
<evidence type="ECO:0008006" key="3">
    <source>
        <dbReference type="Google" id="ProtNLM"/>
    </source>
</evidence>
<name>A0A0M1VSF9_FUSVC</name>
<organism evidence="1 2">
    <name type="scientific">Fusobacterium vincentii 4_1_13</name>
    <dbReference type="NCBI Taxonomy" id="469606"/>
    <lineage>
        <taxon>Bacteria</taxon>
        <taxon>Fusobacteriati</taxon>
        <taxon>Fusobacteriota</taxon>
        <taxon>Fusobacteriia</taxon>
        <taxon>Fusobacteriales</taxon>
        <taxon>Fusobacteriaceae</taxon>
        <taxon>Fusobacterium</taxon>
    </lineage>
</organism>
<comment type="caution">
    <text evidence="1">The sequence shown here is derived from an EMBL/GenBank/DDBJ whole genome shotgun (WGS) entry which is preliminary data.</text>
</comment>